<sequence>MIGLIALALSVVGCILYCLWTRRDHDQTLFRDEIFIWFAPAVAVIGIVLIWVYGFPEFKLSLWSATKMICWTPVLGAVAFATLCINFNADDKDDDEDSSGCPTAAEIETALAEDPSVSQTR</sequence>
<dbReference type="EMBL" id="MHIE01000016">
    <property type="protein sequence ID" value="OGY45607.1"/>
    <property type="molecule type" value="Genomic_DNA"/>
</dbReference>
<name>A0A1G1Y205_9BACT</name>
<evidence type="ECO:0000313" key="3">
    <source>
        <dbReference type="Proteomes" id="UP000178240"/>
    </source>
</evidence>
<keyword evidence="1" id="KW-1133">Transmembrane helix</keyword>
<feature type="transmembrane region" description="Helical" evidence="1">
    <location>
        <begin position="68"/>
        <end position="89"/>
    </location>
</feature>
<evidence type="ECO:0000313" key="2">
    <source>
        <dbReference type="EMBL" id="OGY45607.1"/>
    </source>
</evidence>
<feature type="transmembrane region" description="Helical" evidence="1">
    <location>
        <begin position="34"/>
        <end position="56"/>
    </location>
</feature>
<comment type="caution">
    <text evidence="2">The sequence shown here is derived from an EMBL/GenBank/DDBJ whole genome shotgun (WGS) entry which is preliminary data.</text>
</comment>
<organism evidence="2 3">
    <name type="scientific">Candidatus Buchananbacteria bacterium RIFCSPHIGHO2_01_FULL_44_11</name>
    <dbReference type="NCBI Taxonomy" id="1797535"/>
    <lineage>
        <taxon>Bacteria</taxon>
        <taxon>Candidatus Buchananiibacteriota</taxon>
    </lineage>
</organism>
<protein>
    <submittedName>
        <fullName evidence="2">Uncharacterized protein</fullName>
    </submittedName>
</protein>
<reference evidence="2 3" key="1">
    <citation type="journal article" date="2016" name="Nat. Commun.">
        <title>Thousands of microbial genomes shed light on interconnected biogeochemical processes in an aquifer system.</title>
        <authorList>
            <person name="Anantharaman K."/>
            <person name="Brown C.T."/>
            <person name="Hug L.A."/>
            <person name="Sharon I."/>
            <person name="Castelle C.J."/>
            <person name="Probst A.J."/>
            <person name="Thomas B.C."/>
            <person name="Singh A."/>
            <person name="Wilkins M.J."/>
            <person name="Karaoz U."/>
            <person name="Brodie E.L."/>
            <person name="Williams K.H."/>
            <person name="Hubbard S.S."/>
            <person name="Banfield J.F."/>
        </authorList>
    </citation>
    <scope>NUCLEOTIDE SEQUENCE [LARGE SCALE GENOMIC DNA]</scope>
</reference>
<dbReference type="AlphaFoldDB" id="A0A1G1Y205"/>
<gene>
    <name evidence="2" type="ORF">A2744_02875</name>
</gene>
<keyword evidence="1" id="KW-0812">Transmembrane</keyword>
<evidence type="ECO:0000256" key="1">
    <source>
        <dbReference type="SAM" id="Phobius"/>
    </source>
</evidence>
<keyword evidence="1" id="KW-0472">Membrane</keyword>
<accession>A0A1G1Y205</accession>
<proteinExistence type="predicted"/>
<dbReference type="Proteomes" id="UP000178240">
    <property type="component" value="Unassembled WGS sequence"/>
</dbReference>